<keyword evidence="3" id="KW-0223">Dioxygenase</keyword>
<evidence type="ECO:0000313" key="3">
    <source>
        <dbReference type="EMBL" id="MFC5768894.1"/>
    </source>
</evidence>
<dbReference type="EMBL" id="JBHSOG010000016">
    <property type="protein sequence ID" value="MFC5768894.1"/>
    <property type="molecule type" value="Genomic_DNA"/>
</dbReference>
<dbReference type="Proteomes" id="UP001595974">
    <property type="component" value="Unassembled WGS sequence"/>
</dbReference>
<accession>A0ABW1ANY5</accession>
<dbReference type="RefSeq" id="WP_096451303.1">
    <property type="nucleotide sequence ID" value="NZ_JBHSOG010000016.1"/>
</dbReference>
<name>A0ABW1ANY5_9RHOO</name>
<dbReference type="PANTHER" id="PTHR41534">
    <property type="entry name" value="BLR3401 PROTEIN"/>
    <property type="match status" value="1"/>
</dbReference>
<gene>
    <name evidence="3" type="ORF">ACFPTN_05875</name>
</gene>
<evidence type="ECO:0000256" key="1">
    <source>
        <dbReference type="ARBA" id="ARBA00009570"/>
    </source>
</evidence>
<keyword evidence="2" id="KW-0560">Oxidoreductase</keyword>
<dbReference type="Pfam" id="PF00866">
    <property type="entry name" value="Ring_hydroxyl_B"/>
    <property type="match status" value="1"/>
</dbReference>
<dbReference type="PANTHER" id="PTHR41534:SF2">
    <property type="entry name" value="3-PHENYLPROPIONATE_CINNAMIC ACID DIOXYGENASE SUBUNIT BETA"/>
    <property type="match status" value="1"/>
</dbReference>
<evidence type="ECO:0000256" key="2">
    <source>
        <dbReference type="ARBA" id="ARBA00023002"/>
    </source>
</evidence>
<dbReference type="InterPro" id="IPR000391">
    <property type="entry name" value="Rng_hydr_dOase-bsu"/>
</dbReference>
<sequence length="171" mass="19591">MQLVSIEEVRRIEALLYQEARLADESRYTEWEGLVDDDMYYWVPAGHADGDPSLAVSVIADNRRRLKSRIAQLNTGARHAQLPASPMRRVLSNIEVNKVETPKEQGTREYAVRANFVLYELRAQSTNTLEVWPGSVEYRVRARPSGDWKIFYKKVQLVHGSEPLATMGFLI</sequence>
<reference evidence="4" key="1">
    <citation type="journal article" date="2019" name="Int. J. Syst. Evol. Microbiol.">
        <title>The Global Catalogue of Microorganisms (GCM) 10K type strain sequencing project: providing services to taxonomists for standard genome sequencing and annotation.</title>
        <authorList>
            <consortium name="The Broad Institute Genomics Platform"/>
            <consortium name="The Broad Institute Genome Sequencing Center for Infectious Disease"/>
            <person name="Wu L."/>
            <person name="Ma J."/>
        </authorList>
    </citation>
    <scope>NUCLEOTIDE SEQUENCE [LARGE SCALE GENOMIC DNA]</scope>
    <source>
        <strain evidence="4">SHR3</strain>
    </source>
</reference>
<evidence type="ECO:0000313" key="4">
    <source>
        <dbReference type="Proteomes" id="UP001595974"/>
    </source>
</evidence>
<proteinExistence type="inferred from homology"/>
<dbReference type="Gene3D" id="3.10.450.50">
    <property type="match status" value="1"/>
</dbReference>
<dbReference type="InterPro" id="IPR032710">
    <property type="entry name" value="NTF2-like_dom_sf"/>
</dbReference>
<organism evidence="3 4">
    <name type="scientific">Thauera sinica</name>
    <dbReference type="NCBI Taxonomy" id="2665146"/>
    <lineage>
        <taxon>Bacteria</taxon>
        <taxon>Pseudomonadati</taxon>
        <taxon>Pseudomonadota</taxon>
        <taxon>Betaproteobacteria</taxon>
        <taxon>Rhodocyclales</taxon>
        <taxon>Zoogloeaceae</taxon>
        <taxon>Thauera</taxon>
    </lineage>
</organism>
<keyword evidence="4" id="KW-1185">Reference proteome</keyword>
<protein>
    <submittedName>
        <fullName evidence="3">Aromatic-ring-hydroxylating dioxygenase subunit beta</fullName>
    </submittedName>
</protein>
<comment type="similarity">
    <text evidence="1">Belongs to the bacterial ring-hydroxylating dioxygenase beta subunit family.</text>
</comment>
<comment type="caution">
    <text evidence="3">The sequence shown here is derived from an EMBL/GenBank/DDBJ whole genome shotgun (WGS) entry which is preliminary data.</text>
</comment>
<dbReference type="SUPFAM" id="SSF54427">
    <property type="entry name" value="NTF2-like"/>
    <property type="match status" value="1"/>
</dbReference>
<dbReference type="GO" id="GO:0051213">
    <property type="term" value="F:dioxygenase activity"/>
    <property type="evidence" value="ECO:0007669"/>
    <property type="project" value="UniProtKB-KW"/>
</dbReference>